<dbReference type="EMBL" id="LXQA010497482">
    <property type="protein sequence ID" value="MCI55500.1"/>
    <property type="molecule type" value="Genomic_DNA"/>
</dbReference>
<protein>
    <submittedName>
        <fullName evidence="1">Cytochrome P450</fullName>
    </submittedName>
</protein>
<name>A0A392T5R3_9FABA</name>
<evidence type="ECO:0000313" key="2">
    <source>
        <dbReference type="Proteomes" id="UP000265520"/>
    </source>
</evidence>
<reference evidence="1 2" key="1">
    <citation type="journal article" date="2018" name="Front. Plant Sci.">
        <title>Red Clover (Trifolium pratense) and Zigzag Clover (T. medium) - A Picture of Genomic Similarities and Differences.</title>
        <authorList>
            <person name="Dluhosova J."/>
            <person name="Istvanek J."/>
            <person name="Nedelnik J."/>
            <person name="Repkova J."/>
        </authorList>
    </citation>
    <scope>NUCLEOTIDE SEQUENCE [LARGE SCALE GENOMIC DNA]</scope>
    <source>
        <strain evidence="2">cv. 10/8</strain>
        <tissue evidence="1">Leaf</tissue>
    </source>
</reference>
<evidence type="ECO:0000313" key="1">
    <source>
        <dbReference type="EMBL" id="MCI55500.1"/>
    </source>
</evidence>
<feature type="non-terminal residue" evidence="1">
    <location>
        <position position="56"/>
    </location>
</feature>
<comment type="caution">
    <text evidence="1">The sequence shown here is derived from an EMBL/GenBank/DDBJ whole genome shotgun (WGS) entry which is preliminary data.</text>
</comment>
<proteinExistence type="predicted"/>
<dbReference type="Proteomes" id="UP000265520">
    <property type="component" value="Unassembled WGS sequence"/>
</dbReference>
<sequence>MALEEPPVSANDVSWVKPGNGWLKCNVDCALFSADGSFGIGVCFCDSSGTLVQAHT</sequence>
<dbReference type="AlphaFoldDB" id="A0A392T5R3"/>
<accession>A0A392T5R3</accession>
<keyword evidence="2" id="KW-1185">Reference proteome</keyword>
<organism evidence="1 2">
    <name type="scientific">Trifolium medium</name>
    <dbReference type="NCBI Taxonomy" id="97028"/>
    <lineage>
        <taxon>Eukaryota</taxon>
        <taxon>Viridiplantae</taxon>
        <taxon>Streptophyta</taxon>
        <taxon>Embryophyta</taxon>
        <taxon>Tracheophyta</taxon>
        <taxon>Spermatophyta</taxon>
        <taxon>Magnoliopsida</taxon>
        <taxon>eudicotyledons</taxon>
        <taxon>Gunneridae</taxon>
        <taxon>Pentapetalae</taxon>
        <taxon>rosids</taxon>
        <taxon>fabids</taxon>
        <taxon>Fabales</taxon>
        <taxon>Fabaceae</taxon>
        <taxon>Papilionoideae</taxon>
        <taxon>50 kb inversion clade</taxon>
        <taxon>NPAAA clade</taxon>
        <taxon>Hologalegina</taxon>
        <taxon>IRL clade</taxon>
        <taxon>Trifolieae</taxon>
        <taxon>Trifolium</taxon>
    </lineage>
</organism>